<accession>A0A5C3QBZ9</accession>
<feature type="compositionally biased region" description="Low complexity" evidence="2">
    <location>
        <begin position="404"/>
        <end position="414"/>
    </location>
</feature>
<dbReference type="Proteomes" id="UP000305067">
    <property type="component" value="Unassembled WGS sequence"/>
</dbReference>
<feature type="region of interest" description="Disordered" evidence="2">
    <location>
        <begin position="567"/>
        <end position="640"/>
    </location>
</feature>
<gene>
    <name evidence="3" type="ORF">BDV98DRAFT_606089</name>
</gene>
<dbReference type="STRING" id="1884261.A0A5C3QBZ9"/>
<feature type="compositionally biased region" description="Low complexity" evidence="2">
    <location>
        <begin position="567"/>
        <end position="583"/>
    </location>
</feature>
<feature type="compositionally biased region" description="Polar residues" evidence="2">
    <location>
        <begin position="282"/>
        <end position="292"/>
    </location>
</feature>
<evidence type="ECO:0000256" key="2">
    <source>
        <dbReference type="SAM" id="MobiDB-lite"/>
    </source>
</evidence>
<feature type="region of interest" description="Disordered" evidence="2">
    <location>
        <begin position="231"/>
        <end position="553"/>
    </location>
</feature>
<feature type="compositionally biased region" description="Low complexity" evidence="2">
    <location>
        <begin position="746"/>
        <end position="758"/>
    </location>
</feature>
<reference evidence="3 4" key="1">
    <citation type="journal article" date="2019" name="Nat. Ecol. Evol.">
        <title>Megaphylogeny resolves global patterns of mushroom evolution.</title>
        <authorList>
            <person name="Varga T."/>
            <person name="Krizsan K."/>
            <person name="Foldi C."/>
            <person name="Dima B."/>
            <person name="Sanchez-Garcia M."/>
            <person name="Sanchez-Ramirez S."/>
            <person name="Szollosi G.J."/>
            <person name="Szarkandi J.G."/>
            <person name="Papp V."/>
            <person name="Albert L."/>
            <person name="Andreopoulos W."/>
            <person name="Angelini C."/>
            <person name="Antonin V."/>
            <person name="Barry K.W."/>
            <person name="Bougher N.L."/>
            <person name="Buchanan P."/>
            <person name="Buyck B."/>
            <person name="Bense V."/>
            <person name="Catcheside P."/>
            <person name="Chovatia M."/>
            <person name="Cooper J."/>
            <person name="Damon W."/>
            <person name="Desjardin D."/>
            <person name="Finy P."/>
            <person name="Geml J."/>
            <person name="Haridas S."/>
            <person name="Hughes K."/>
            <person name="Justo A."/>
            <person name="Karasinski D."/>
            <person name="Kautmanova I."/>
            <person name="Kiss B."/>
            <person name="Kocsube S."/>
            <person name="Kotiranta H."/>
            <person name="LaButti K.M."/>
            <person name="Lechner B.E."/>
            <person name="Liimatainen K."/>
            <person name="Lipzen A."/>
            <person name="Lukacs Z."/>
            <person name="Mihaltcheva S."/>
            <person name="Morgado L.N."/>
            <person name="Niskanen T."/>
            <person name="Noordeloos M.E."/>
            <person name="Ohm R.A."/>
            <person name="Ortiz-Santana B."/>
            <person name="Ovrebo C."/>
            <person name="Racz N."/>
            <person name="Riley R."/>
            <person name="Savchenko A."/>
            <person name="Shiryaev A."/>
            <person name="Soop K."/>
            <person name="Spirin V."/>
            <person name="Szebenyi C."/>
            <person name="Tomsovsky M."/>
            <person name="Tulloss R.E."/>
            <person name="Uehling J."/>
            <person name="Grigoriev I.V."/>
            <person name="Vagvolgyi C."/>
            <person name="Papp T."/>
            <person name="Martin F.M."/>
            <person name="Miettinen O."/>
            <person name="Hibbett D.S."/>
            <person name="Nagy L.G."/>
        </authorList>
    </citation>
    <scope>NUCLEOTIDE SEQUENCE [LARGE SCALE GENOMIC DNA]</scope>
    <source>
        <strain evidence="3 4">CBS 309.79</strain>
    </source>
</reference>
<evidence type="ECO:0008006" key="5">
    <source>
        <dbReference type="Google" id="ProtNLM"/>
    </source>
</evidence>
<evidence type="ECO:0000313" key="4">
    <source>
        <dbReference type="Proteomes" id="UP000305067"/>
    </source>
</evidence>
<organism evidence="3 4">
    <name type="scientific">Pterulicium gracile</name>
    <dbReference type="NCBI Taxonomy" id="1884261"/>
    <lineage>
        <taxon>Eukaryota</taxon>
        <taxon>Fungi</taxon>
        <taxon>Dikarya</taxon>
        <taxon>Basidiomycota</taxon>
        <taxon>Agaricomycotina</taxon>
        <taxon>Agaricomycetes</taxon>
        <taxon>Agaricomycetidae</taxon>
        <taxon>Agaricales</taxon>
        <taxon>Pleurotineae</taxon>
        <taxon>Pterulaceae</taxon>
        <taxon>Pterulicium</taxon>
    </lineage>
</organism>
<keyword evidence="1" id="KW-0175">Coiled coil</keyword>
<feature type="compositionally biased region" description="Low complexity" evidence="2">
    <location>
        <begin position="247"/>
        <end position="268"/>
    </location>
</feature>
<evidence type="ECO:0000313" key="3">
    <source>
        <dbReference type="EMBL" id="TFK99584.1"/>
    </source>
</evidence>
<feature type="coiled-coil region" evidence="1">
    <location>
        <begin position="114"/>
        <end position="141"/>
    </location>
</feature>
<feature type="region of interest" description="Disordered" evidence="2">
    <location>
        <begin position="679"/>
        <end position="805"/>
    </location>
</feature>
<sequence>MANTAGPTPTPVLAERADIHKSCKSFEVLLNVLNDYCEAVTAVAQLQKKLAKAIRDTAMVKVTAEIPSNVLSGCATIFEALAETEGKRSKLADKEYDAVSSEIKKWFKKLAKEEKAHDERIASANNRIKQAAQQYEKKSKKGPMEASEEHARYMHLISLLGPEVSQEKYEHTLLMSQRHSSATYCVASTLGRIAEAEWLRSCENIRRFSPTVATMAEWRALCDGGWTGDLPGNLPYDQEDPASGNWSQPSQEQSQAQYQQQMVSHHQSAPAHPQPDPREEQQQVTTMYSISPSEPEPHRLSHPNQPSQASQSSSSQQQQASRNSSPQPPYRTPGGLSKGPPPTSFEPPPKLTGLSTPDMGSVRTLSAFPSPPTHFPIPPMGSPLAEEAPSADTARHEGTARHTSQSSISFPSSGGEEEAAREAGKQVSDSPDQISAPLPEMTRQAAPPSPMSPSGGYDAREFGALSPGGAGNAPPASRDTTPRSPGVVSRPGATSPGVSMAQKVAVAPQLERSDTGMSERSYVAAMRNRYSVVGNTPTSPSSSKPAGGFHRSNNSVTEMASRYEPLPSSNAAVTSNSSSPSTSLQRDRPTSPPVTMAGKRTSVPPLTSPVKPQGRTVSGTSAAASPTMSRGDPQADQRAQELMDRERRLREMEETIRVRERELEVGKAELMDRYHSLPYERQQQQSTATPTLSGSRNPSSTNLNSSHNNVNSMSPPRPDVRTRHTSFQLPGEQLPQGPGSLARPVSYAASSTSARSSSHQTNDHAPSCGCASCSVQQYSQSPSAGQGQTAYDLRPPDKPISLRPEKPKGWIRRLSMDVGNAFSSSSSMTGGGAKGGISSNMYATTGAKGGVFGMDQGGRKNASVTNFGKFGQGMQTPSSPGAGVSEDGRFGAVRRSYDVGNRSATNLNNVGRYGR</sequence>
<dbReference type="OrthoDB" id="2450055at2759"/>
<proteinExistence type="predicted"/>
<dbReference type="AlphaFoldDB" id="A0A5C3QBZ9"/>
<feature type="compositionally biased region" description="Pro residues" evidence="2">
    <location>
        <begin position="339"/>
        <end position="350"/>
    </location>
</feature>
<feature type="compositionally biased region" description="Low complexity" evidence="2">
    <location>
        <begin position="303"/>
        <end position="325"/>
    </location>
</feature>
<dbReference type="EMBL" id="ML178833">
    <property type="protein sequence ID" value="TFK99584.1"/>
    <property type="molecule type" value="Genomic_DNA"/>
</dbReference>
<evidence type="ECO:0000256" key="1">
    <source>
        <dbReference type="SAM" id="Coils"/>
    </source>
</evidence>
<name>A0A5C3QBZ9_9AGAR</name>
<feature type="compositionally biased region" description="Polar residues" evidence="2">
    <location>
        <begin position="533"/>
        <end position="544"/>
    </location>
</feature>
<feature type="compositionally biased region" description="Polar residues" evidence="2">
    <location>
        <begin position="681"/>
        <end position="714"/>
    </location>
</feature>
<feature type="compositionally biased region" description="Polar residues" evidence="2">
    <location>
        <begin position="773"/>
        <end position="789"/>
    </location>
</feature>
<protein>
    <recommendedName>
        <fullName evidence="5">IMD domain-containing protein</fullName>
    </recommendedName>
</protein>
<keyword evidence="4" id="KW-1185">Reference proteome</keyword>
<feature type="compositionally biased region" description="Pro residues" evidence="2">
    <location>
        <begin position="369"/>
        <end position="381"/>
    </location>
</feature>
<feature type="compositionally biased region" description="Polar residues" evidence="2">
    <location>
        <begin position="615"/>
        <end position="628"/>
    </location>
</feature>